<reference evidence="3" key="1">
    <citation type="submission" date="2017-11" db="EMBL/GenBank/DDBJ databases">
        <authorList>
            <person name="Kuznetsova I."/>
            <person name="Sazanova A."/>
            <person name="Chirak E."/>
            <person name="Safronova V."/>
            <person name="Willems A."/>
        </authorList>
    </citation>
    <scope>NUCLEOTIDE SEQUENCE [LARGE SCALE GENOMIC DNA]</scope>
    <source>
        <strain evidence="3">PEPV15</strain>
    </source>
</reference>
<name>A0A2P7AWB1_9HYPH</name>
<dbReference type="GO" id="GO:0016747">
    <property type="term" value="F:acyltransferase activity, transferring groups other than amino-acyl groups"/>
    <property type="evidence" value="ECO:0007669"/>
    <property type="project" value="InterPro"/>
</dbReference>
<keyword evidence="3" id="KW-1185">Reference proteome</keyword>
<dbReference type="PANTHER" id="PTHR43792:SF16">
    <property type="entry name" value="N-ACETYLTRANSFERASE DOMAIN-CONTAINING PROTEIN"/>
    <property type="match status" value="1"/>
</dbReference>
<dbReference type="PANTHER" id="PTHR43792">
    <property type="entry name" value="GNAT FAMILY, PUTATIVE (AFU_ORTHOLOGUE AFUA_3G00765)-RELATED-RELATED"/>
    <property type="match status" value="1"/>
</dbReference>
<dbReference type="Gene3D" id="3.40.630.30">
    <property type="match status" value="1"/>
</dbReference>
<sequence length="169" mass="19575">MIETDRLLLRPLRVSDFDAYRSVWVNDPDQPVGQPQLSEEDIWNRLLRWIGHWAIYDFGPFTVVDRASGTIIGEVGLAHFRRGHGAFYDGVPEAMWRVEHGWHRQGVATESMLATLDWFDSRRISSRTVCMINTWNDPSKHVAARLGYKILRTATYKGDAVELYERIVE</sequence>
<protein>
    <submittedName>
        <fullName evidence="2">N-acetyltransferase</fullName>
    </submittedName>
</protein>
<dbReference type="EMBL" id="PGGN01000002">
    <property type="protein sequence ID" value="PSH58504.1"/>
    <property type="molecule type" value="Genomic_DNA"/>
</dbReference>
<gene>
    <name evidence="2" type="ORF">CU100_13010</name>
</gene>
<dbReference type="InterPro" id="IPR000182">
    <property type="entry name" value="GNAT_dom"/>
</dbReference>
<dbReference type="Pfam" id="PF13302">
    <property type="entry name" value="Acetyltransf_3"/>
    <property type="match status" value="1"/>
</dbReference>
<evidence type="ECO:0000313" key="2">
    <source>
        <dbReference type="EMBL" id="PSH58504.1"/>
    </source>
</evidence>
<keyword evidence="2" id="KW-0808">Transferase</keyword>
<dbReference type="RefSeq" id="WP_106716946.1">
    <property type="nucleotide sequence ID" value="NZ_JACHXT010000001.1"/>
</dbReference>
<dbReference type="InterPro" id="IPR051531">
    <property type="entry name" value="N-acetyltransferase"/>
</dbReference>
<evidence type="ECO:0000259" key="1">
    <source>
        <dbReference type="PROSITE" id="PS51186"/>
    </source>
</evidence>
<accession>A0A2P7AWB1</accession>
<dbReference type="OrthoDB" id="6293260at2"/>
<evidence type="ECO:0000313" key="3">
    <source>
        <dbReference type="Proteomes" id="UP000241158"/>
    </source>
</evidence>
<dbReference type="InterPro" id="IPR016181">
    <property type="entry name" value="Acyl_CoA_acyltransferase"/>
</dbReference>
<dbReference type="Proteomes" id="UP000241158">
    <property type="component" value="Unassembled WGS sequence"/>
</dbReference>
<dbReference type="SUPFAM" id="SSF55729">
    <property type="entry name" value="Acyl-CoA N-acyltransferases (Nat)"/>
    <property type="match status" value="1"/>
</dbReference>
<dbReference type="AlphaFoldDB" id="A0A2P7AWB1"/>
<proteinExistence type="predicted"/>
<dbReference type="PROSITE" id="PS51186">
    <property type="entry name" value="GNAT"/>
    <property type="match status" value="1"/>
</dbReference>
<feature type="domain" description="N-acetyltransferase" evidence="1">
    <location>
        <begin position="7"/>
        <end position="168"/>
    </location>
</feature>
<organism evidence="2 3">
    <name type="scientific">Phyllobacterium endophyticum</name>
    <dbReference type="NCBI Taxonomy" id="1149773"/>
    <lineage>
        <taxon>Bacteria</taxon>
        <taxon>Pseudomonadati</taxon>
        <taxon>Pseudomonadota</taxon>
        <taxon>Alphaproteobacteria</taxon>
        <taxon>Hyphomicrobiales</taxon>
        <taxon>Phyllobacteriaceae</taxon>
        <taxon>Phyllobacterium</taxon>
    </lineage>
</organism>
<comment type="caution">
    <text evidence="2">The sequence shown here is derived from an EMBL/GenBank/DDBJ whole genome shotgun (WGS) entry which is preliminary data.</text>
</comment>